<feature type="domain" description="Phosphatidylinositol-specific phospholipase C X" evidence="6">
    <location>
        <begin position="5"/>
        <end position="143"/>
    </location>
</feature>
<dbReference type="GO" id="GO:0004436">
    <property type="term" value="F:phosphatidylinositol diacylglycerol-lyase activity"/>
    <property type="evidence" value="ECO:0007669"/>
    <property type="project" value="UniProtKB-EC"/>
</dbReference>
<reference evidence="7 8" key="1">
    <citation type="journal article" date="2012" name="J. Bacteriol.">
        <title>Draft genome of Streptomyces tsukubaensis NRRL 18488, the producer of the clinically important immunosuppressant tacrolimus (FK506).</title>
        <authorList>
            <person name="Barreiro C."/>
            <person name="Prieto C."/>
            <person name="Sola-Landa A."/>
            <person name="Solera E."/>
            <person name="Martinez-Castro M."/>
            <person name="Perez-Redondo R."/>
            <person name="Garcia-Estrada C."/>
            <person name="Aparicio J.F."/>
            <person name="Fernandez-Martinez L.T."/>
            <person name="Santos-Aberturas J."/>
            <person name="Salehi-Najafabadi Z."/>
            <person name="Rodriguez-Garcia A."/>
            <person name="Tauch A."/>
            <person name="Martin J.F."/>
        </authorList>
    </citation>
    <scope>NUCLEOTIDE SEQUENCE [LARGE SCALE GENOMIC DNA]</scope>
    <source>
        <strain evidence="8">DSM 42081 / NBRC 108919 / NRRL 18488 / 9993</strain>
    </source>
</reference>
<dbReference type="Gene3D" id="3.20.20.190">
    <property type="entry name" value="Phosphatidylinositol (PI) phosphodiesterase"/>
    <property type="match status" value="1"/>
</dbReference>
<dbReference type="Proteomes" id="UP000005940">
    <property type="component" value="Chromosome"/>
</dbReference>
<dbReference type="PANTHER" id="PTHR13593">
    <property type="match status" value="1"/>
</dbReference>
<name>A0A7G3UR62_STRT9</name>
<evidence type="ECO:0000313" key="7">
    <source>
        <dbReference type="EMBL" id="QKM71881.1"/>
    </source>
</evidence>
<evidence type="ECO:0000313" key="8">
    <source>
        <dbReference type="Proteomes" id="UP000005940"/>
    </source>
</evidence>
<gene>
    <name evidence="7" type="ORF">STSU_025395</name>
</gene>
<evidence type="ECO:0000256" key="1">
    <source>
        <dbReference type="ARBA" id="ARBA00001316"/>
    </source>
</evidence>
<evidence type="ECO:0000256" key="3">
    <source>
        <dbReference type="ARBA" id="ARBA00019758"/>
    </source>
</evidence>
<dbReference type="AlphaFoldDB" id="A0A7G3UR62"/>
<evidence type="ECO:0000256" key="2">
    <source>
        <dbReference type="ARBA" id="ARBA00012581"/>
    </source>
</evidence>
<dbReference type="Pfam" id="PF00388">
    <property type="entry name" value="PI-PLC-X"/>
    <property type="match status" value="1"/>
</dbReference>
<comment type="catalytic activity">
    <reaction evidence="1">
        <text>a 1,2-diacyl-sn-glycero-3-phospho-(1D-myo-inositol) = 1D-myo-inositol 1,2-cyclic phosphate + a 1,2-diacyl-sn-glycerol</text>
        <dbReference type="Rhea" id="RHEA:17093"/>
        <dbReference type="ChEBI" id="CHEBI:17815"/>
        <dbReference type="ChEBI" id="CHEBI:57880"/>
        <dbReference type="ChEBI" id="CHEBI:58484"/>
        <dbReference type="EC" id="4.6.1.13"/>
    </reaction>
</comment>
<dbReference type="GO" id="GO:0006629">
    <property type="term" value="P:lipid metabolic process"/>
    <property type="evidence" value="ECO:0007669"/>
    <property type="project" value="InterPro"/>
</dbReference>
<dbReference type="InterPro" id="IPR051057">
    <property type="entry name" value="PI-PLC_domain"/>
</dbReference>
<organism evidence="7 8">
    <name type="scientific">Streptomyces tsukubensis (strain DSM 42081 / NBRC 108919 / NRRL 18488 / 9993)</name>
    <dbReference type="NCBI Taxonomy" id="1114943"/>
    <lineage>
        <taxon>Bacteria</taxon>
        <taxon>Bacillati</taxon>
        <taxon>Actinomycetota</taxon>
        <taxon>Actinomycetes</taxon>
        <taxon>Kitasatosporales</taxon>
        <taxon>Streptomycetaceae</taxon>
        <taxon>Streptomyces</taxon>
    </lineage>
</organism>
<keyword evidence="8" id="KW-1185">Reference proteome</keyword>
<evidence type="ECO:0000256" key="4">
    <source>
        <dbReference type="ARBA" id="ARBA00030474"/>
    </source>
</evidence>
<dbReference type="GO" id="GO:0008081">
    <property type="term" value="F:phosphoric diester hydrolase activity"/>
    <property type="evidence" value="ECO:0007669"/>
    <property type="project" value="InterPro"/>
</dbReference>
<protein>
    <recommendedName>
        <fullName evidence="3">1-phosphatidylinositol phosphodiesterase</fullName>
        <ecNumber evidence="2">4.6.1.13</ecNumber>
    </recommendedName>
    <alternativeName>
        <fullName evidence="4">Phosphatidylinositol diacylglycerol-lyase</fullName>
    </alternativeName>
    <alternativeName>
        <fullName evidence="5">Phosphatidylinositol-specific phospholipase C</fullName>
    </alternativeName>
</protein>
<dbReference type="EC" id="4.6.1.13" evidence="2"/>
<dbReference type="PROSITE" id="PS50007">
    <property type="entry name" value="PIPLC_X_DOMAIN"/>
    <property type="match status" value="1"/>
</dbReference>
<evidence type="ECO:0000259" key="6">
    <source>
        <dbReference type="SMART" id="SM00148"/>
    </source>
</evidence>
<dbReference type="SMART" id="SM00148">
    <property type="entry name" value="PLCXc"/>
    <property type="match status" value="1"/>
</dbReference>
<dbReference type="SUPFAM" id="SSF51695">
    <property type="entry name" value="PLC-like phosphodiesterases"/>
    <property type="match status" value="1"/>
</dbReference>
<sequence>MGGLGDATRLEHLTIPGTHHSASCFGPPWAVCQDTSVEQQLNGGIRFLDLRCRATNGAFTLHHGEVFQNVVLGEILGDCWDFLRAHPSEAVLMRIRQEYSDESDRVFRSLFDRYHRDWRSLLRVGDDIPVLGEARGRVVVVGGHDALPGVRYSDRLRRVRADSAEFAVTFTGGAADGSVPRETAAVVNRALLARLGSAVRGRPGLGIVAMDFPESEPGLVRALVDLNGTGDIGETEQAPGCGA</sequence>
<dbReference type="InterPro" id="IPR017946">
    <property type="entry name" value="PLC-like_Pdiesterase_TIM-brl"/>
</dbReference>
<dbReference type="InterPro" id="IPR000909">
    <property type="entry name" value="PLipase_C_PInositol-sp_X_dom"/>
</dbReference>
<accession>A0A7G3UR62</accession>
<evidence type="ECO:0000256" key="5">
    <source>
        <dbReference type="ARBA" id="ARBA00030782"/>
    </source>
</evidence>
<dbReference type="PANTHER" id="PTHR13593:SF113">
    <property type="entry name" value="SI:DKEY-266F7.9"/>
    <property type="match status" value="1"/>
</dbReference>
<proteinExistence type="predicted"/>
<dbReference type="EMBL" id="CP029159">
    <property type="protein sequence ID" value="QKM71881.1"/>
    <property type="molecule type" value="Genomic_DNA"/>
</dbReference>